<evidence type="ECO:0000313" key="13">
    <source>
        <dbReference type="Proteomes" id="UP000503088"/>
    </source>
</evidence>
<evidence type="ECO:0000256" key="2">
    <source>
        <dbReference type="ARBA" id="ARBA00004651"/>
    </source>
</evidence>
<keyword evidence="10" id="KW-0812">Transmembrane</keyword>
<dbReference type="SUPFAM" id="SSF55874">
    <property type="entry name" value="ATPase domain of HSP90 chaperone/DNA topoisomerase II/histidine kinase"/>
    <property type="match status" value="1"/>
</dbReference>
<keyword evidence="7 12" id="KW-0418">Kinase</keyword>
<dbReference type="PROSITE" id="PS50109">
    <property type="entry name" value="HIS_KIN"/>
    <property type="match status" value="1"/>
</dbReference>
<evidence type="ECO:0000256" key="3">
    <source>
        <dbReference type="ARBA" id="ARBA00012438"/>
    </source>
</evidence>
<dbReference type="GO" id="GO:0005886">
    <property type="term" value="C:plasma membrane"/>
    <property type="evidence" value="ECO:0007669"/>
    <property type="project" value="UniProtKB-SubCell"/>
</dbReference>
<keyword evidence="6" id="KW-0547">Nucleotide-binding</keyword>
<dbReference type="InterPro" id="IPR003661">
    <property type="entry name" value="HisK_dim/P_dom"/>
</dbReference>
<comment type="catalytic activity">
    <reaction evidence="1">
        <text>ATP + protein L-histidine = ADP + protein N-phospho-L-histidine.</text>
        <dbReference type="EC" id="2.7.13.3"/>
    </reaction>
</comment>
<dbReference type="SMART" id="SM00387">
    <property type="entry name" value="HATPase_c"/>
    <property type="match status" value="1"/>
</dbReference>
<evidence type="ECO:0000256" key="9">
    <source>
        <dbReference type="ARBA" id="ARBA00023012"/>
    </source>
</evidence>
<evidence type="ECO:0000313" key="12">
    <source>
        <dbReference type="EMBL" id="QKG85876.1"/>
    </source>
</evidence>
<reference evidence="12 13" key="1">
    <citation type="submission" date="2020-01" db="EMBL/GenBank/DDBJ databases">
        <authorList>
            <person name="Gulvik C.A."/>
            <person name="Batra D.G."/>
        </authorList>
    </citation>
    <scope>NUCLEOTIDE SEQUENCE [LARGE SCALE GENOMIC DNA]</scope>
    <source>
        <strain evidence="12 13">W9323</strain>
    </source>
</reference>
<accession>A0A7D4C920</accession>
<keyword evidence="9" id="KW-0902">Two-component regulatory system</keyword>
<organism evidence="12 13">
    <name type="scientific">Kroppenstedtia pulmonis</name>
    <dbReference type="NCBI Taxonomy" id="1380685"/>
    <lineage>
        <taxon>Bacteria</taxon>
        <taxon>Bacillati</taxon>
        <taxon>Bacillota</taxon>
        <taxon>Bacilli</taxon>
        <taxon>Bacillales</taxon>
        <taxon>Thermoactinomycetaceae</taxon>
        <taxon>Kroppenstedtia</taxon>
    </lineage>
</organism>
<dbReference type="SUPFAM" id="SSF47384">
    <property type="entry name" value="Homodimeric domain of signal transducing histidine kinase"/>
    <property type="match status" value="1"/>
</dbReference>
<dbReference type="Pfam" id="PF02518">
    <property type="entry name" value="HATPase_c"/>
    <property type="match status" value="1"/>
</dbReference>
<gene>
    <name evidence="12" type="ORF">GXN76_03435</name>
</gene>
<keyword evidence="10" id="KW-0472">Membrane</keyword>
<dbReference type="EMBL" id="CP048104">
    <property type="protein sequence ID" value="QKG85876.1"/>
    <property type="molecule type" value="Genomic_DNA"/>
</dbReference>
<evidence type="ECO:0000256" key="5">
    <source>
        <dbReference type="ARBA" id="ARBA00022679"/>
    </source>
</evidence>
<dbReference type="Gene3D" id="1.10.287.130">
    <property type="match status" value="1"/>
</dbReference>
<dbReference type="Gene3D" id="3.30.565.10">
    <property type="entry name" value="Histidine kinase-like ATPase, C-terminal domain"/>
    <property type="match status" value="1"/>
</dbReference>
<evidence type="ECO:0000256" key="10">
    <source>
        <dbReference type="SAM" id="Phobius"/>
    </source>
</evidence>
<keyword evidence="5" id="KW-0808">Transferase</keyword>
<dbReference type="InterPro" id="IPR003594">
    <property type="entry name" value="HATPase_dom"/>
</dbReference>
<dbReference type="InterPro" id="IPR004358">
    <property type="entry name" value="Sig_transdc_His_kin-like_C"/>
</dbReference>
<evidence type="ECO:0000256" key="4">
    <source>
        <dbReference type="ARBA" id="ARBA00022553"/>
    </source>
</evidence>
<keyword evidence="13" id="KW-1185">Reference proteome</keyword>
<dbReference type="InterPro" id="IPR036890">
    <property type="entry name" value="HATPase_C_sf"/>
</dbReference>
<keyword evidence="10" id="KW-1133">Transmembrane helix</keyword>
<dbReference type="Pfam" id="PF00512">
    <property type="entry name" value="HisKA"/>
    <property type="match status" value="1"/>
</dbReference>
<dbReference type="AlphaFoldDB" id="A0A7D4C920"/>
<dbReference type="PANTHER" id="PTHR45453:SF1">
    <property type="entry name" value="PHOSPHATE REGULON SENSOR PROTEIN PHOR"/>
    <property type="match status" value="1"/>
</dbReference>
<keyword evidence="8" id="KW-0067">ATP-binding</keyword>
<dbReference type="EC" id="2.7.13.3" evidence="3"/>
<dbReference type="InterPro" id="IPR036097">
    <property type="entry name" value="HisK_dim/P_sf"/>
</dbReference>
<evidence type="ECO:0000256" key="1">
    <source>
        <dbReference type="ARBA" id="ARBA00000085"/>
    </source>
</evidence>
<dbReference type="SMART" id="SM00388">
    <property type="entry name" value="HisKA"/>
    <property type="match status" value="1"/>
</dbReference>
<feature type="transmembrane region" description="Helical" evidence="10">
    <location>
        <begin position="21"/>
        <end position="43"/>
    </location>
</feature>
<dbReference type="PANTHER" id="PTHR45453">
    <property type="entry name" value="PHOSPHATE REGULON SENSOR PROTEIN PHOR"/>
    <property type="match status" value="1"/>
</dbReference>
<feature type="domain" description="Histidine kinase" evidence="11">
    <location>
        <begin position="118"/>
        <end position="334"/>
    </location>
</feature>
<name>A0A7D4C920_9BACL</name>
<dbReference type="PRINTS" id="PR00344">
    <property type="entry name" value="BCTRLSENSOR"/>
</dbReference>
<proteinExistence type="predicted"/>
<dbReference type="Proteomes" id="UP000503088">
    <property type="component" value="Chromosome"/>
</dbReference>
<evidence type="ECO:0000259" key="11">
    <source>
        <dbReference type="PROSITE" id="PS50109"/>
    </source>
</evidence>
<evidence type="ECO:0000256" key="6">
    <source>
        <dbReference type="ARBA" id="ARBA00022741"/>
    </source>
</evidence>
<keyword evidence="4" id="KW-0597">Phosphoprotein</keyword>
<dbReference type="GO" id="GO:0004721">
    <property type="term" value="F:phosphoprotein phosphatase activity"/>
    <property type="evidence" value="ECO:0007669"/>
    <property type="project" value="TreeGrafter"/>
</dbReference>
<evidence type="ECO:0000256" key="7">
    <source>
        <dbReference type="ARBA" id="ARBA00022777"/>
    </source>
</evidence>
<dbReference type="FunFam" id="3.30.565.10:FF:000006">
    <property type="entry name" value="Sensor histidine kinase WalK"/>
    <property type="match status" value="1"/>
</dbReference>
<dbReference type="KEGG" id="kpul:GXN76_03435"/>
<protein>
    <recommendedName>
        <fullName evidence="3">histidine kinase</fullName>
        <ecNumber evidence="3">2.7.13.3</ecNumber>
    </recommendedName>
</protein>
<evidence type="ECO:0000256" key="8">
    <source>
        <dbReference type="ARBA" id="ARBA00022840"/>
    </source>
</evidence>
<dbReference type="InterPro" id="IPR005467">
    <property type="entry name" value="His_kinase_dom"/>
</dbReference>
<dbReference type="GO" id="GO:0005524">
    <property type="term" value="F:ATP binding"/>
    <property type="evidence" value="ECO:0007669"/>
    <property type="project" value="UniProtKB-KW"/>
</dbReference>
<sequence length="342" mass="39270">MGISLAVIEEIQPLEGKSFNMIPFIALAFFFLFAICYGLYVSWPLRYLIRWIHQLAEGHYNLPPKIGRSYQKNNGKIRRPFHLYHDVMLHMQTLTHTLRQNELEKKRLDELKREWIAGISHDLKTPLTYINGYSTMLLSSQYKWEDEEKEQFSREIQQKTNHLIELIQDLNLSLQMDGEIPLLLSKQNLVEFVRRVVADVANDPQATAYHLEFHSEEEAIEVHVDEKLLKRALQNLLMNAVLHNPQGTHIQVSVHKSDKAQIIISDDGIGMDQETVDHLFVKYYRGTPTDTPSEGTGLGMSIAKQLISAHQGDIQVTSKVNHGTSFSVTIPLEITQPHLNSL</sequence>
<dbReference type="GO" id="GO:0000155">
    <property type="term" value="F:phosphorelay sensor kinase activity"/>
    <property type="evidence" value="ECO:0007669"/>
    <property type="project" value="InterPro"/>
</dbReference>
<dbReference type="CDD" id="cd00082">
    <property type="entry name" value="HisKA"/>
    <property type="match status" value="1"/>
</dbReference>
<dbReference type="InterPro" id="IPR050351">
    <property type="entry name" value="BphY/WalK/GraS-like"/>
</dbReference>
<dbReference type="GO" id="GO:0016036">
    <property type="term" value="P:cellular response to phosphate starvation"/>
    <property type="evidence" value="ECO:0007669"/>
    <property type="project" value="TreeGrafter"/>
</dbReference>
<comment type="subcellular location">
    <subcellularLocation>
        <location evidence="2">Cell membrane</location>
        <topology evidence="2">Multi-pass membrane protein</topology>
    </subcellularLocation>
</comment>